<protein>
    <submittedName>
        <fullName evidence="1">Uncharacterized protein</fullName>
    </submittedName>
</protein>
<sequence>MSSSTNRKSSAQRSVVYYHCGLRAPVCNEILQSIKGENYFGV</sequence>
<keyword evidence="2" id="KW-1185">Reference proteome</keyword>
<gene>
    <name evidence="1" type="ORF">Golax_019907</name>
</gene>
<dbReference type="Proteomes" id="UP000593574">
    <property type="component" value="Unassembled WGS sequence"/>
</dbReference>
<evidence type="ECO:0000313" key="1">
    <source>
        <dbReference type="EMBL" id="MBA0707899.1"/>
    </source>
</evidence>
<organism evidence="1 2">
    <name type="scientific">Gossypium laxum</name>
    <dbReference type="NCBI Taxonomy" id="34288"/>
    <lineage>
        <taxon>Eukaryota</taxon>
        <taxon>Viridiplantae</taxon>
        <taxon>Streptophyta</taxon>
        <taxon>Embryophyta</taxon>
        <taxon>Tracheophyta</taxon>
        <taxon>Spermatophyta</taxon>
        <taxon>Magnoliopsida</taxon>
        <taxon>eudicotyledons</taxon>
        <taxon>Gunneridae</taxon>
        <taxon>Pentapetalae</taxon>
        <taxon>rosids</taxon>
        <taxon>malvids</taxon>
        <taxon>Malvales</taxon>
        <taxon>Malvaceae</taxon>
        <taxon>Malvoideae</taxon>
        <taxon>Gossypium</taxon>
    </lineage>
</organism>
<reference evidence="1 2" key="1">
    <citation type="journal article" date="2019" name="Genome Biol. Evol.">
        <title>Insights into the evolution of the New World diploid cottons (Gossypium, subgenus Houzingenia) based on genome sequencing.</title>
        <authorList>
            <person name="Grover C.E."/>
            <person name="Arick M.A. 2nd"/>
            <person name="Thrash A."/>
            <person name="Conover J.L."/>
            <person name="Sanders W.S."/>
            <person name="Peterson D.G."/>
            <person name="Frelichowski J.E."/>
            <person name="Scheffler J.A."/>
            <person name="Scheffler B.E."/>
            <person name="Wendel J.F."/>
        </authorList>
    </citation>
    <scope>NUCLEOTIDE SEQUENCE [LARGE SCALE GENOMIC DNA]</scope>
    <source>
        <strain evidence="1">4</strain>
        <tissue evidence="1">Leaf</tissue>
    </source>
</reference>
<evidence type="ECO:0000313" key="2">
    <source>
        <dbReference type="Proteomes" id="UP000593574"/>
    </source>
</evidence>
<name>A0A7J8Z9I4_9ROSI</name>
<dbReference type="EMBL" id="JABEZV010000003">
    <property type="protein sequence ID" value="MBA0707899.1"/>
    <property type="molecule type" value="Genomic_DNA"/>
</dbReference>
<comment type="caution">
    <text evidence="1">The sequence shown here is derived from an EMBL/GenBank/DDBJ whole genome shotgun (WGS) entry which is preliminary data.</text>
</comment>
<dbReference type="AlphaFoldDB" id="A0A7J8Z9I4"/>
<proteinExistence type="predicted"/>
<accession>A0A7J8Z9I4</accession>